<dbReference type="EMBL" id="CP000463">
    <property type="protein sequence ID" value="ABJ07261.1"/>
    <property type="molecule type" value="Genomic_DNA"/>
</dbReference>
<dbReference type="eggNOG" id="COG1538">
    <property type="taxonomic scope" value="Bacteria"/>
</dbReference>
<evidence type="ECO:0000313" key="1">
    <source>
        <dbReference type="EMBL" id="ABJ07261.1"/>
    </source>
</evidence>
<dbReference type="AlphaFoldDB" id="Q07LC3"/>
<organism evidence="1">
    <name type="scientific">Rhodopseudomonas palustris (strain BisA53)</name>
    <dbReference type="NCBI Taxonomy" id="316055"/>
    <lineage>
        <taxon>Bacteria</taxon>
        <taxon>Pseudomonadati</taxon>
        <taxon>Pseudomonadota</taxon>
        <taxon>Alphaproteobacteria</taxon>
        <taxon>Hyphomicrobiales</taxon>
        <taxon>Nitrobacteraceae</taxon>
        <taxon>Rhodopseudomonas</taxon>
    </lineage>
</organism>
<gene>
    <name evidence="1" type="ordered locus">RPE_3328</name>
</gene>
<proteinExistence type="predicted"/>
<dbReference type="KEGG" id="rpe:RPE_3328"/>
<dbReference type="HOGENOM" id="CLU_1947155_0_0_5"/>
<name>Q07LC3_RHOP5</name>
<dbReference type="STRING" id="316055.RPE_3328"/>
<protein>
    <submittedName>
        <fullName evidence="1">Uncharacterized protein</fullName>
    </submittedName>
</protein>
<reference evidence="1" key="1">
    <citation type="submission" date="2006-09" db="EMBL/GenBank/DDBJ databases">
        <title>Complete sequence of Rhodopseudomonas palustris BisA53.</title>
        <authorList>
            <consortium name="US DOE Joint Genome Institute"/>
            <person name="Copeland A."/>
            <person name="Lucas S."/>
            <person name="Lapidus A."/>
            <person name="Barry K."/>
            <person name="Detter J.C."/>
            <person name="Glavina del Rio T."/>
            <person name="Hammon N."/>
            <person name="Israni S."/>
            <person name="Dalin E."/>
            <person name="Tice H."/>
            <person name="Pitluck S."/>
            <person name="Chain P."/>
            <person name="Malfatti S."/>
            <person name="Shin M."/>
            <person name="Vergez L."/>
            <person name="Schmutz J."/>
            <person name="Larimer F."/>
            <person name="Land M."/>
            <person name="Hauser L."/>
            <person name="Pelletier D.A."/>
            <person name="Kyrpides N."/>
            <person name="Kim E."/>
            <person name="Harwood C.S."/>
            <person name="Oda Y."/>
            <person name="Richardson P."/>
        </authorList>
    </citation>
    <scope>NUCLEOTIDE SEQUENCE [LARGE SCALE GENOMIC DNA]</scope>
    <source>
        <strain evidence="1">BisA53</strain>
    </source>
</reference>
<accession>Q07LC3</accession>
<sequence length="129" mass="13404">MEAPTGMIRARQWLARCRRARALVVASATLAAMATALSGCAIEIPLNPAKTPPPARSPAPPAKTAERSLYGAEDALLQSRVRIVSDYIALNKALGGGWDGDVDALTPAVIDVNTEPHPAGPIALRSAAL</sequence>
<dbReference type="SUPFAM" id="SSF56954">
    <property type="entry name" value="Outer membrane efflux proteins (OEP)"/>
    <property type="match status" value="1"/>
</dbReference>